<dbReference type="EMBL" id="FOKA01000023">
    <property type="protein sequence ID" value="SFB41557.1"/>
    <property type="molecule type" value="Genomic_DNA"/>
</dbReference>
<sequence>MVDSGSRRAWLLMAAGDDRGHGGNDGYDDQIDAYYSWDSNVPNHRNLAVGDPIALWDKHRLLGVSVIEEIETAPGTKLLSRCPTCRTTRISERRSRTPRFRCMKCKDEFPEALPDLVRVTEYRARYDAAWTSLEGALDETELRLLAVNTGDIMPCDLCTGPA</sequence>
<evidence type="ECO:0000313" key="2">
    <source>
        <dbReference type="Proteomes" id="UP000199012"/>
    </source>
</evidence>
<evidence type="ECO:0000313" key="1">
    <source>
        <dbReference type="EMBL" id="SFB41557.1"/>
    </source>
</evidence>
<dbReference type="RefSeq" id="WP_090035131.1">
    <property type="nucleotide sequence ID" value="NZ_BONM01000047.1"/>
</dbReference>
<dbReference type="AlphaFoldDB" id="A0A1I1AUK0"/>
<organism evidence="1 2">
    <name type="scientific">Cellulomonas marina</name>
    <dbReference type="NCBI Taxonomy" id="988821"/>
    <lineage>
        <taxon>Bacteria</taxon>
        <taxon>Bacillati</taxon>
        <taxon>Actinomycetota</taxon>
        <taxon>Actinomycetes</taxon>
        <taxon>Micrococcales</taxon>
        <taxon>Cellulomonadaceae</taxon>
        <taxon>Cellulomonas</taxon>
    </lineage>
</organism>
<keyword evidence="2" id="KW-1185">Reference proteome</keyword>
<dbReference type="OrthoDB" id="4464809at2"/>
<gene>
    <name evidence="1" type="ORF">SAMN05421867_1235</name>
</gene>
<dbReference type="Proteomes" id="UP000199012">
    <property type="component" value="Unassembled WGS sequence"/>
</dbReference>
<name>A0A1I1AUK0_9CELL</name>
<dbReference type="STRING" id="988821.SAMN05421867_1235"/>
<reference evidence="2" key="1">
    <citation type="submission" date="2016-10" db="EMBL/GenBank/DDBJ databases">
        <authorList>
            <person name="Varghese N."/>
            <person name="Submissions S."/>
        </authorList>
    </citation>
    <scope>NUCLEOTIDE SEQUENCE [LARGE SCALE GENOMIC DNA]</scope>
    <source>
        <strain evidence="2">CGMCC 4.6945</strain>
    </source>
</reference>
<accession>A0A1I1AUK0</accession>
<proteinExistence type="predicted"/>
<protein>
    <submittedName>
        <fullName evidence="1">Uncharacterized protein</fullName>
    </submittedName>
</protein>